<reference evidence="7" key="2">
    <citation type="submission" date="2021-04" db="EMBL/GenBank/DDBJ databases">
        <authorList>
            <person name="Gilroy R."/>
        </authorList>
    </citation>
    <scope>NUCLEOTIDE SEQUENCE</scope>
    <source>
        <strain evidence="7">ChiHecec2B26-446</strain>
    </source>
</reference>
<evidence type="ECO:0000313" key="7">
    <source>
        <dbReference type="EMBL" id="HIW00009.1"/>
    </source>
</evidence>
<dbReference type="GO" id="GO:0005886">
    <property type="term" value="C:plasma membrane"/>
    <property type="evidence" value="ECO:0007669"/>
    <property type="project" value="TreeGrafter"/>
</dbReference>
<protein>
    <submittedName>
        <fullName evidence="7">NfeD family protein</fullName>
    </submittedName>
</protein>
<organism evidence="7 8">
    <name type="scientific">Candidatus Desulfovibrio intestinipullorum</name>
    <dbReference type="NCBI Taxonomy" id="2838536"/>
    <lineage>
        <taxon>Bacteria</taxon>
        <taxon>Pseudomonadati</taxon>
        <taxon>Thermodesulfobacteriota</taxon>
        <taxon>Desulfovibrionia</taxon>
        <taxon>Desulfovibrionales</taxon>
        <taxon>Desulfovibrionaceae</taxon>
        <taxon>Desulfovibrio</taxon>
    </lineage>
</organism>
<evidence type="ECO:0000256" key="1">
    <source>
        <dbReference type="ARBA" id="ARBA00004141"/>
    </source>
</evidence>
<evidence type="ECO:0000259" key="6">
    <source>
        <dbReference type="Pfam" id="PF01957"/>
    </source>
</evidence>
<feature type="transmembrane region" description="Helical" evidence="5">
    <location>
        <begin position="46"/>
        <end position="65"/>
    </location>
</feature>
<evidence type="ECO:0000313" key="8">
    <source>
        <dbReference type="Proteomes" id="UP000886752"/>
    </source>
</evidence>
<dbReference type="InterPro" id="IPR052165">
    <property type="entry name" value="Membrane_assoc_protease"/>
</dbReference>
<dbReference type="InterPro" id="IPR012340">
    <property type="entry name" value="NA-bd_OB-fold"/>
</dbReference>
<gene>
    <name evidence="7" type="ORF">H9894_02315</name>
</gene>
<accession>A0A9D1PUX6</accession>
<evidence type="ECO:0000256" key="3">
    <source>
        <dbReference type="ARBA" id="ARBA00022989"/>
    </source>
</evidence>
<keyword evidence="4 5" id="KW-0472">Membrane</keyword>
<dbReference type="SUPFAM" id="SSF141322">
    <property type="entry name" value="NfeD domain-like"/>
    <property type="match status" value="1"/>
</dbReference>
<dbReference type="EMBL" id="DXHV01000028">
    <property type="protein sequence ID" value="HIW00009.1"/>
    <property type="molecule type" value="Genomic_DNA"/>
</dbReference>
<dbReference type="Gene3D" id="2.40.50.140">
    <property type="entry name" value="Nucleic acid-binding proteins"/>
    <property type="match status" value="1"/>
</dbReference>
<evidence type="ECO:0000256" key="2">
    <source>
        <dbReference type="ARBA" id="ARBA00022692"/>
    </source>
</evidence>
<reference evidence="7" key="1">
    <citation type="journal article" date="2021" name="PeerJ">
        <title>Extensive microbial diversity within the chicken gut microbiome revealed by metagenomics and culture.</title>
        <authorList>
            <person name="Gilroy R."/>
            <person name="Ravi A."/>
            <person name="Getino M."/>
            <person name="Pursley I."/>
            <person name="Horton D.L."/>
            <person name="Alikhan N.F."/>
            <person name="Baker D."/>
            <person name="Gharbi K."/>
            <person name="Hall N."/>
            <person name="Watson M."/>
            <person name="Adriaenssens E.M."/>
            <person name="Foster-Nyarko E."/>
            <person name="Jarju S."/>
            <person name="Secka A."/>
            <person name="Antonio M."/>
            <person name="Oren A."/>
            <person name="Chaudhuri R.R."/>
            <person name="La Ragione R."/>
            <person name="Hildebrand F."/>
            <person name="Pallen M.J."/>
        </authorList>
    </citation>
    <scope>NUCLEOTIDE SEQUENCE</scope>
    <source>
        <strain evidence="7">ChiHecec2B26-446</strain>
    </source>
</reference>
<keyword evidence="3 5" id="KW-1133">Transmembrane helix</keyword>
<dbReference type="Proteomes" id="UP000886752">
    <property type="component" value="Unassembled WGS sequence"/>
</dbReference>
<feature type="domain" description="NfeD-like C-terminal" evidence="6">
    <location>
        <begin position="85"/>
        <end position="133"/>
    </location>
</feature>
<name>A0A9D1PUX6_9BACT</name>
<proteinExistence type="predicted"/>
<sequence>MLTASLLWFAAGVALCILEMLVPVGAFLFFAAGCFAGWLAALADASLNAQILAAVAGCILALIVLRRRLARIFSGQSRDNEQHSSLEGLCGTVTVPLSPGVEGQVDAGGSFWRAVSDEGAIRAGEQVRIVRVDAMDTQLLHVQRLRADA</sequence>
<evidence type="ECO:0000256" key="4">
    <source>
        <dbReference type="ARBA" id="ARBA00023136"/>
    </source>
</evidence>
<keyword evidence="2 5" id="KW-0812">Transmembrane</keyword>
<dbReference type="Pfam" id="PF01957">
    <property type="entry name" value="NfeD"/>
    <property type="match status" value="1"/>
</dbReference>
<evidence type="ECO:0000256" key="5">
    <source>
        <dbReference type="SAM" id="Phobius"/>
    </source>
</evidence>
<dbReference type="PANTHER" id="PTHR33507:SF3">
    <property type="entry name" value="INNER MEMBRANE PROTEIN YBBJ"/>
    <property type="match status" value="1"/>
</dbReference>
<dbReference type="PANTHER" id="PTHR33507">
    <property type="entry name" value="INNER MEMBRANE PROTEIN YBBJ"/>
    <property type="match status" value="1"/>
</dbReference>
<comment type="caution">
    <text evidence="7">The sequence shown here is derived from an EMBL/GenBank/DDBJ whole genome shotgun (WGS) entry which is preliminary data.</text>
</comment>
<dbReference type="InterPro" id="IPR002810">
    <property type="entry name" value="NfeD-like_C"/>
</dbReference>
<dbReference type="AlphaFoldDB" id="A0A9D1PUX6"/>
<comment type="subcellular location">
    <subcellularLocation>
        <location evidence="1">Membrane</location>
        <topology evidence="1">Multi-pass membrane protein</topology>
    </subcellularLocation>
</comment>